<feature type="transmembrane region" description="Helical" evidence="5">
    <location>
        <begin position="275"/>
        <end position="296"/>
    </location>
</feature>
<keyword evidence="4 5" id="KW-0472">Membrane</keyword>
<dbReference type="OrthoDB" id="5348404at2759"/>
<dbReference type="GeneID" id="81383378"/>
<dbReference type="AlphaFoldDB" id="A0A9W9P1D6"/>
<keyword evidence="2 5" id="KW-0812">Transmembrane</keyword>
<dbReference type="InterPro" id="IPR005178">
    <property type="entry name" value="Ostalpha/TMEM184C"/>
</dbReference>
<evidence type="ECO:0000313" key="6">
    <source>
        <dbReference type="EMBL" id="KAJ5233525.1"/>
    </source>
</evidence>
<evidence type="ECO:0000256" key="1">
    <source>
        <dbReference type="ARBA" id="ARBA00004141"/>
    </source>
</evidence>
<feature type="transmembrane region" description="Helical" evidence="5">
    <location>
        <begin position="107"/>
        <end position="125"/>
    </location>
</feature>
<dbReference type="RefSeq" id="XP_056501025.1">
    <property type="nucleotide sequence ID" value="XM_056644211.1"/>
</dbReference>
<feature type="transmembrane region" description="Helical" evidence="5">
    <location>
        <begin position="154"/>
        <end position="176"/>
    </location>
</feature>
<feature type="transmembrane region" description="Helical" evidence="5">
    <location>
        <begin position="237"/>
        <end position="255"/>
    </location>
</feature>
<feature type="transmembrane region" description="Helical" evidence="5">
    <location>
        <begin position="35"/>
        <end position="59"/>
    </location>
</feature>
<accession>A0A9W9P1D6</accession>
<evidence type="ECO:0000256" key="3">
    <source>
        <dbReference type="ARBA" id="ARBA00022989"/>
    </source>
</evidence>
<dbReference type="GO" id="GO:0016020">
    <property type="term" value="C:membrane"/>
    <property type="evidence" value="ECO:0007669"/>
    <property type="project" value="UniProtKB-SubCell"/>
</dbReference>
<evidence type="ECO:0000256" key="5">
    <source>
        <dbReference type="SAM" id="Phobius"/>
    </source>
</evidence>
<evidence type="ECO:0000256" key="2">
    <source>
        <dbReference type="ARBA" id="ARBA00022692"/>
    </source>
</evidence>
<reference evidence="6" key="1">
    <citation type="submission" date="2022-11" db="EMBL/GenBank/DDBJ databases">
        <authorList>
            <person name="Petersen C."/>
        </authorList>
    </citation>
    <scope>NUCLEOTIDE SEQUENCE</scope>
    <source>
        <strain evidence="6">IBT 23319</strain>
    </source>
</reference>
<keyword evidence="7" id="KW-1185">Reference proteome</keyword>
<dbReference type="EMBL" id="JAPQKT010000004">
    <property type="protein sequence ID" value="KAJ5233525.1"/>
    <property type="molecule type" value="Genomic_DNA"/>
</dbReference>
<feature type="transmembrane region" description="Helical" evidence="5">
    <location>
        <begin position="196"/>
        <end position="216"/>
    </location>
</feature>
<comment type="caution">
    <text evidence="6">The sequence shown here is derived from an EMBL/GenBank/DDBJ whole genome shotgun (WGS) entry which is preliminary data.</text>
</comment>
<dbReference type="PANTHER" id="PTHR23423">
    <property type="entry name" value="ORGANIC SOLUTE TRANSPORTER-RELATED"/>
    <property type="match status" value="1"/>
</dbReference>
<protein>
    <submittedName>
        <fullName evidence="6">Organic solute transporter Ostalpha-domain-containing protein</fullName>
    </submittedName>
</protein>
<keyword evidence="3 5" id="KW-1133">Transmembrane helix</keyword>
<comment type="subcellular location">
    <subcellularLocation>
        <location evidence="1">Membrane</location>
        <topology evidence="1">Multi-pass membrane protein</topology>
    </subcellularLocation>
</comment>
<sequence length="398" mass="45318">MGLLGARESIGSNGCEIPNRLEQLPAEPFVGNLSFYHFNMIISGACTVVVLFMIFGLMGRHAMRMSNPQEQLKIMRICNLIPSYQVLSFIAICLPNAYPYIQGYTEVFQGIALYAFLMLLCDFMAPDDKSKVEFFSSLEIKRQWQPKKKRNGLAFLKLTWISVLQYPVITLCTAVAQTVTQGLHLYCVSSMKPQFSHIWLQVITSLSTSIAVNAILQFYMNMKVHMKEHKPLQKLMAFKLIVGVVFLEKIIFLILEGTKTLKPNKVLTYIDVMMGLETMIICIQMVPLCFFVCYAYRTKPYEISNAPRTLRPQQYQAIDSDDDETLIKGYAKRYQGGRYGWHAWAVYLNPLDLFQDVMGAYSMITKARALQKAKVQEQVLDDAQMRRYDSPAASGEGA</sequence>
<dbReference type="SMART" id="SM01417">
    <property type="entry name" value="Solute_trans_a"/>
    <property type="match status" value="1"/>
</dbReference>
<gene>
    <name evidence="6" type="ORF">N7469_005291</name>
</gene>
<organism evidence="6 7">
    <name type="scientific">Penicillium citrinum</name>
    <dbReference type="NCBI Taxonomy" id="5077"/>
    <lineage>
        <taxon>Eukaryota</taxon>
        <taxon>Fungi</taxon>
        <taxon>Dikarya</taxon>
        <taxon>Ascomycota</taxon>
        <taxon>Pezizomycotina</taxon>
        <taxon>Eurotiomycetes</taxon>
        <taxon>Eurotiomycetidae</taxon>
        <taxon>Eurotiales</taxon>
        <taxon>Aspergillaceae</taxon>
        <taxon>Penicillium</taxon>
    </lineage>
</organism>
<dbReference type="Proteomes" id="UP001147733">
    <property type="component" value="Unassembled WGS sequence"/>
</dbReference>
<evidence type="ECO:0000256" key="4">
    <source>
        <dbReference type="ARBA" id="ARBA00023136"/>
    </source>
</evidence>
<evidence type="ECO:0000313" key="7">
    <source>
        <dbReference type="Proteomes" id="UP001147733"/>
    </source>
</evidence>
<reference evidence="6" key="2">
    <citation type="journal article" date="2023" name="IMA Fungus">
        <title>Comparative genomic study of the Penicillium genus elucidates a diverse pangenome and 15 lateral gene transfer events.</title>
        <authorList>
            <person name="Petersen C."/>
            <person name="Sorensen T."/>
            <person name="Nielsen M.R."/>
            <person name="Sondergaard T.E."/>
            <person name="Sorensen J.L."/>
            <person name="Fitzpatrick D.A."/>
            <person name="Frisvad J.C."/>
            <person name="Nielsen K.L."/>
        </authorList>
    </citation>
    <scope>NUCLEOTIDE SEQUENCE</scope>
    <source>
        <strain evidence="6">IBT 23319</strain>
    </source>
</reference>
<name>A0A9W9P1D6_PENCI</name>
<dbReference type="Pfam" id="PF03619">
    <property type="entry name" value="Solute_trans_a"/>
    <property type="match status" value="1"/>
</dbReference>
<feature type="transmembrane region" description="Helical" evidence="5">
    <location>
        <begin position="80"/>
        <end position="101"/>
    </location>
</feature>
<proteinExistence type="predicted"/>